<protein>
    <recommendedName>
        <fullName evidence="4">Bromo domain-containing protein</fullName>
    </recommendedName>
</protein>
<dbReference type="InterPro" id="IPR001487">
    <property type="entry name" value="Bromodomain"/>
</dbReference>
<dbReference type="SUPFAM" id="SSF47370">
    <property type="entry name" value="Bromodomain"/>
    <property type="match status" value="1"/>
</dbReference>
<dbReference type="Gene3D" id="2.30.30.140">
    <property type="match status" value="1"/>
</dbReference>
<feature type="compositionally biased region" description="Basic and acidic residues" evidence="3">
    <location>
        <begin position="550"/>
        <end position="567"/>
    </location>
</feature>
<accession>A0A6T6CRB2</accession>
<dbReference type="EMBL" id="HBGH01012609">
    <property type="protein sequence ID" value="CAD9234942.1"/>
    <property type="molecule type" value="Transcribed_RNA"/>
</dbReference>
<evidence type="ECO:0000256" key="1">
    <source>
        <dbReference type="ARBA" id="ARBA00023117"/>
    </source>
</evidence>
<dbReference type="PRINTS" id="PR00503">
    <property type="entry name" value="BROMODOMAIN"/>
</dbReference>
<gene>
    <name evidence="5" type="ORF">CCAE0312_LOCUS7032</name>
    <name evidence="6" type="ORF">CCAE0312_LOCUS7033</name>
</gene>
<evidence type="ECO:0000313" key="6">
    <source>
        <dbReference type="EMBL" id="CAD9234943.1"/>
    </source>
</evidence>
<feature type="region of interest" description="Disordered" evidence="3">
    <location>
        <begin position="24"/>
        <end position="138"/>
    </location>
</feature>
<proteinExistence type="predicted"/>
<feature type="region of interest" description="Disordered" evidence="3">
    <location>
        <begin position="515"/>
        <end position="567"/>
    </location>
</feature>
<feature type="compositionally biased region" description="Low complexity" evidence="3">
    <location>
        <begin position="57"/>
        <end position="74"/>
    </location>
</feature>
<feature type="domain" description="Bromo" evidence="4">
    <location>
        <begin position="203"/>
        <end position="276"/>
    </location>
</feature>
<feature type="compositionally biased region" description="Basic and acidic residues" evidence="3">
    <location>
        <begin position="76"/>
        <end position="92"/>
    </location>
</feature>
<sequence length="702" mass="76563">MMELERKVTELDQERERLIQELKALEREQGGSADDDGALGVSTWAQRNGLGGNRDMPGSVDPVVAPAADASASGTDLERNGKVGEARGKETGHAVAGRGRRSSLRLAHSAHVSRATGDTAITPASPSQKRDPIQKPVHPSKIQISQPLEAMPTGENGYDPQQRLNELLLACENEVREAKGYVVDNTDPIRVARCRLGEEVPPHGTYLSRPKDTGVDFTLPVDIPEYDKVIKNPISLNQIRTRCRGGKYLKFEDFLEDVRLLARNTRKFNTSPELQWIVQHADLLLEAAEEAVQRRKAALIQAEQDLASGSLLGLEVPVVGSKRKRESGGGVEKSEVLKLGSMIDVFWDDSSRWYPAKVVGVEQGGKVILLYDDDFKQTTNISRVKWRSHASVHATMEHIEDLRAEILGNLESLKESVINELRSLASQLHSPPEPEVSLLDVVHRINAELKDAKDEYNIEIQALREHVMSAMGRRSDSIAPAALTRETTHEHLGRSSMDGLITSEASPECDKVCLKEVGDNPKSSSPVRVNSEDRNHPRRMDGLPEVGSQGKEDGSAGQVHKESHNRENRQCDMISQGHLEVANSHPSSVEFNDSLPSKTENETPAPSDPMVSSGCQPTPSVQVEEDLEVKGALEPSDPGQPGGCLSVHATQPAYESQMLIETQEPAGLEGSSLVAAESDPAPPSSHEPSSRERNGPLVDSGS</sequence>
<feature type="compositionally biased region" description="Basic and acidic residues" evidence="3">
    <location>
        <begin position="530"/>
        <end position="542"/>
    </location>
</feature>
<feature type="region of interest" description="Disordered" evidence="3">
    <location>
        <begin position="585"/>
        <end position="702"/>
    </location>
</feature>
<dbReference type="PROSITE" id="PS50014">
    <property type="entry name" value="BROMODOMAIN_2"/>
    <property type="match status" value="1"/>
</dbReference>
<evidence type="ECO:0000256" key="2">
    <source>
        <dbReference type="PROSITE-ProRule" id="PRU00035"/>
    </source>
</evidence>
<dbReference type="Gene3D" id="1.20.920.10">
    <property type="entry name" value="Bromodomain-like"/>
    <property type="match status" value="1"/>
</dbReference>
<dbReference type="AlphaFoldDB" id="A0A6T6CRB2"/>
<name>A0A6T6CRB2_9RHOD</name>
<evidence type="ECO:0000259" key="4">
    <source>
        <dbReference type="PROSITE" id="PS50014"/>
    </source>
</evidence>
<dbReference type="InterPro" id="IPR036427">
    <property type="entry name" value="Bromodomain-like_sf"/>
</dbReference>
<dbReference type="CDD" id="cd04369">
    <property type="entry name" value="Bromodomain"/>
    <property type="match status" value="1"/>
</dbReference>
<dbReference type="SMART" id="SM00297">
    <property type="entry name" value="BROMO"/>
    <property type="match status" value="1"/>
</dbReference>
<organism evidence="6">
    <name type="scientific">Compsopogon caeruleus</name>
    <dbReference type="NCBI Taxonomy" id="31354"/>
    <lineage>
        <taxon>Eukaryota</taxon>
        <taxon>Rhodophyta</taxon>
        <taxon>Compsopogonophyceae</taxon>
        <taxon>Compsopogonales</taxon>
        <taxon>Compsopogonaceae</taxon>
        <taxon>Compsopogon</taxon>
    </lineage>
</organism>
<keyword evidence="1 2" id="KW-0103">Bromodomain</keyword>
<evidence type="ECO:0000313" key="5">
    <source>
        <dbReference type="EMBL" id="CAD9234942.1"/>
    </source>
</evidence>
<dbReference type="Pfam" id="PF00439">
    <property type="entry name" value="Bromodomain"/>
    <property type="match status" value="1"/>
</dbReference>
<dbReference type="EMBL" id="HBGH01012610">
    <property type="protein sequence ID" value="CAD9234943.1"/>
    <property type="molecule type" value="Transcribed_RNA"/>
</dbReference>
<evidence type="ECO:0000256" key="3">
    <source>
        <dbReference type="SAM" id="MobiDB-lite"/>
    </source>
</evidence>
<reference evidence="6" key="1">
    <citation type="submission" date="2021-01" db="EMBL/GenBank/DDBJ databases">
        <authorList>
            <person name="Corre E."/>
            <person name="Pelletier E."/>
            <person name="Niang G."/>
            <person name="Scheremetjew M."/>
            <person name="Finn R."/>
            <person name="Kale V."/>
            <person name="Holt S."/>
            <person name="Cochrane G."/>
            <person name="Meng A."/>
            <person name="Brown T."/>
            <person name="Cohen L."/>
        </authorList>
    </citation>
    <scope>NUCLEOTIDE SEQUENCE</scope>
    <source>
        <strain evidence="6">SAG 36.94</strain>
    </source>
</reference>
<dbReference type="CDD" id="cd04508">
    <property type="entry name" value="Tudor_SF"/>
    <property type="match status" value="1"/>
</dbReference>
<feature type="compositionally biased region" description="Polar residues" evidence="3">
    <location>
        <begin position="585"/>
        <end position="604"/>
    </location>
</feature>